<dbReference type="Proteomes" id="UP001215151">
    <property type="component" value="Unassembled WGS sequence"/>
</dbReference>
<accession>A0AAD7TJF7</accession>
<keyword evidence="3" id="KW-1185">Reference proteome</keyword>
<reference evidence="2" key="1">
    <citation type="submission" date="2022-11" db="EMBL/GenBank/DDBJ databases">
        <title>Genome Sequence of Cubamyces cubensis.</title>
        <authorList>
            <person name="Buettner E."/>
        </authorList>
    </citation>
    <scope>NUCLEOTIDE SEQUENCE</scope>
    <source>
        <strain evidence="2">MPL-01</strain>
    </source>
</reference>
<dbReference type="Gene3D" id="3.30.710.10">
    <property type="entry name" value="Potassium Channel Kv1.1, Chain A"/>
    <property type="match status" value="1"/>
</dbReference>
<dbReference type="PROSITE" id="PS50097">
    <property type="entry name" value="BTB"/>
    <property type="match status" value="1"/>
</dbReference>
<sequence>MTATLPQLQWLQWQYLLSNTSVMAKQSPQTNDTPSANDVARVGWAVIKDLLACDNDYWLSDGNIVLIAKNHHVLSRRVGFQVHRSVLARQSNVLKELLGDGGAPEDPGLETDQYCPVVRMSDSYHDLKILLRVLYDGSTYPPSGEVMLTSEAVALVRLGHKYEINSALSLGLRHLSAVFHPKDVWKTVSLEENDFRFALSGEDAIEAAVLFREIDNVQFLATALFYCSELSFSQLLRGITRADGYTEKLPLEDMERCLQFREWRKLILADFLGRTCSGMPNRPPCCARTHCNESLIQTLRNDFSRMPDRPEPTYLRTLQACVQCSAWFVQRVAAYKRWVWDHLPQRMDLKVADWKSSYRAE</sequence>
<proteinExistence type="predicted"/>
<dbReference type="EMBL" id="JAPEVG010000417">
    <property type="protein sequence ID" value="KAJ8463098.1"/>
    <property type="molecule type" value="Genomic_DNA"/>
</dbReference>
<dbReference type="AlphaFoldDB" id="A0AAD7TJF7"/>
<dbReference type="InterPro" id="IPR000210">
    <property type="entry name" value="BTB/POZ_dom"/>
</dbReference>
<comment type="caution">
    <text evidence="2">The sequence shown here is derived from an EMBL/GenBank/DDBJ whole genome shotgun (WGS) entry which is preliminary data.</text>
</comment>
<dbReference type="InterPro" id="IPR011333">
    <property type="entry name" value="SKP1/BTB/POZ_sf"/>
</dbReference>
<feature type="domain" description="BTB" evidence="1">
    <location>
        <begin position="62"/>
        <end position="143"/>
    </location>
</feature>
<gene>
    <name evidence="2" type="ORF">ONZ51_g10474</name>
</gene>
<evidence type="ECO:0000259" key="1">
    <source>
        <dbReference type="PROSITE" id="PS50097"/>
    </source>
</evidence>
<name>A0AAD7TJF7_9APHY</name>
<protein>
    <recommendedName>
        <fullName evidence="1">BTB domain-containing protein</fullName>
    </recommendedName>
</protein>
<organism evidence="2 3">
    <name type="scientific">Trametes cubensis</name>
    <dbReference type="NCBI Taxonomy" id="1111947"/>
    <lineage>
        <taxon>Eukaryota</taxon>
        <taxon>Fungi</taxon>
        <taxon>Dikarya</taxon>
        <taxon>Basidiomycota</taxon>
        <taxon>Agaricomycotina</taxon>
        <taxon>Agaricomycetes</taxon>
        <taxon>Polyporales</taxon>
        <taxon>Polyporaceae</taxon>
        <taxon>Trametes</taxon>
    </lineage>
</organism>
<evidence type="ECO:0000313" key="3">
    <source>
        <dbReference type="Proteomes" id="UP001215151"/>
    </source>
</evidence>
<evidence type="ECO:0000313" key="2">
    <source>
        <dbReference type="EMBL" id="KAJ8463098.1"/>
    </source>
</evidence>
<dbReference type="Pfam" id="PF00651">
    <property type="entry name" value="BTB"/>
    <property type="match status" value="1"/>
</dbReference>